<dbReference type="PANTHER" id="PTHR13110">
    <property type="entry name" value="U6 SNRNA-ASSOCIATED SM-LIKE PROTEIN LSM3"/>
    <property type="match status" value="1"/>
</dbReference>
<evidence type="ECO:0000256" key="6">
    <source>
        <dbReference type="ARBA" id="ARBA00023187"/>
    </source>
</evidence>
<dbReference type="SUPFAM" id="SSF50182">
    <property type="entry name" value="Sm-like ribonucleoproteins"/>
    <property type="match status" value="1"/>
</dbReference>
<evidence type="ECO:0000256" key="5">
    <source>
        <dbReference type="ARBA" id="ARBA00022884"/>
    </source>
</evidence>
<feature type="region of interest" description="Disordered" evidence="9">
    <location>
        <begin position="550"/>
        <end position="575"/>
    </location>
</feature>
<evidence type="ECO:0000256" key="7">
    <source>
        <dbReference type="ARBA" id="ARBA00023242"/>
    </source>
</evidence>
<feature type="compositionally biased region" description="Polar residues" evidence="9">
    <location>
        <begin position="299"/>
        <end position="310"/>
    </location>
</feature>
<sequence length="647" mass="70779">MEEYAPLESTGIEEPLDLVRLSLDERIYVKLRGDRELRGKLHAYDGHLNMVLGDVEETITVVDVNDETMEEVIRIVKRNCEMLFVRGDGVILYRLYTVNNIAPLPVVPRGAAGEHQVRDFFKAGGFSHSKKLAVEETVIHRTVGESSAVDEVEVTVKFVSGTGGWLLPSIEPHNLEDLTITFPLVICGSIVDDRIASVRYVWDNASVLKMVRLIGSRHSWPIVAETQVDALRNPTRFRLNPFGNATSTTGNYAKPSKISNIFSPPVSPPQVSTAQHQQQKKGHPALTSQIFSQQQQQQPLATSPPASEGQTGKKGHPALTSTLFDHLKSAPQKDESQSGNNSRLPLSPSTSEESLPSKVSSPASPAGTKKGHPALTSTLFNHLKDAEFDQYGDRERNSNRNRERALSGGNDDTTQQVHAMTSAPAPAGKKGHPSQTSTLFNHLKDPQQLQAAPRVSKQESQQQLQEVEQERPAGWRSDYVKPKGHPALTSTIFSQAARPAPNPAVSRPYKKTSHNIFGPPPVEKTIPAAVSPAAPVAAEEYALEPSALEAELERNEEQQEELKESIVSPSELTKEDLEKQVLELEKLKVQEEQYQAQQALEAAAAAEKSEPVVAEPTPAPTPASAPVSVGRKIHPNYRSSFTIGGPR</sequence>
<evidence type="ECO:0000313" key="12">
    <source>
        <dbReference type="Proteomes" id="UP001194696"/>
    </source>
</evidence>
<comment type="caution">
    <text evidence="11">The sequence shown here is derived from an EMBL/GenBank/DDBJ whole genome shotgun (WGS) entry which is preliminary data.</text>
</comment>
<accession>A0ABQ7JSV3</accession>
<proteinExistence type="inferred from homology"/>
<comment type="subcellular location">
    <subcellularLocation>
        <location evidence="1">Nucleus</location>
    </subcellularLocation>
</comment>
<keyword evidence="6" id="KW-0508">mRNA splicing</keyword>
<feature type="region of interest" description="Disordered" evidence="9">
    <location>
        <begin position="600"/>
        <end position="647"/>
    </location>
</feature>
<dbReference type="Gene3D" id="2.30.30.100">
    <property type="match status" value="1"/>
</dbReference>
<feature type="compositionally biased region" description="Basic and acidic residues" evidence="9">
    <location>
        <begin position="325"/>
        <end position="336"/>
    </location>
</feature>
<evidence type="ECO:0000256" key="1">
    <source>
        <dbReference type="ARBA" id="ARBA00004123"/>
    </source>
</evidence>
<evidence type="ECO:0000256" key="9">
    <source>
        <dbReference type="SAM" id="MobiDB-lite"/>
    </source>
</evidence>
<feature type="compositionally biased region" description="Basic and acidic residues" evidence="9">
    <location>
        <begin position="388"/>
        <end position="405"/>
    </location>
</feature>
<evidence type="ECO:0000313" key="11">
    <source>
        <dbReference type="EMBL" id="KAG0284289.1"/>
    </source>
</evidence>
<feature type="compositionally biased region" description="Polar residues" evidence="9">
    <location>
        <begin position="637"/>
        <end position="647"/>
    </location>
</feature>
<dbReference type="Pfam" id="PF01423">
    <property type="entry name" value="LSM"/>
    <property type="match status" value="1"/>
</dbReference>
<name>A0ABQ7JSV3_9FUNG</name>
<reference evidence="11 12" key="1">
    <citation type="journal article" date="2020" name="Fungal Divers.">
        <title>Resolving the Mortierellaceae phylogeny through synthesis of multi-gene phylogenetics and phylogenomics.</title>
        <authorList>
            <person name="Vandepol N."/>
            <person name="Liber J."/>
            <person name="Desiro A."/>
            <person name="Na H."/>
            <person name="Kennedy M."/>
            <person name="Barry K."/>
            <person name="Grigoriev I.V."/>
            <person name="Miller A.N."/>
            <person name="O'Donnell K."/>
            <person name="Stajich J.E."/>
            <person name="Bonito G."/>
        </authorList>
    </citation>
    <scope>NUCLEOTIDE SEQUENCE [LARGE SCALE GENOMIC DNA]</scope>
    <source>
        <strain evidence="11 12">AD045</strain>
    </source>
</reference>
<keyword evidence="7" id="KW-0539">Nucleus</keyword>
<feature type="compositionally biased region" description="Low complexity" evidence="9">
    <location>
        <begin position="342"/>
        <end position="357"/>
    </location>
</feature>
<dbReference type="EMBL" id="JAAAIM010000789">
    <property type="protein sequence ID" value="KAG0284289.1"/>
    <property type="molecule type" value="Genomic_DNA"/>
</dbReference>
<keyword evidence="4" id="KW-0747">Spliceosome</keyword>
<feature type="compositionally biased region" description="Polar residues" evidence="9">
    <location>
        <begin position="410"/>
        <end position="419"/>
    </location>
</feature>
<evidence type="ECO:0000256" key="4">
    <source>
        <dbReference type="ARBA" id="ARBA00022728"/>
    </source>
</evidence>
<dbReference type="SMART" id="SM00651">
    <property type="entry name" value="Sm"/>
    <property type="match status" value="1"/>
</dbReference>
<evidence type="ECO:0000259" key="10">
    <source>
        <dbReference type="PROSITE" id="PS52002"/>
    </source>
</evidence>
<feature type="compositionally biased region" description="Basic and acidic residues" evidence="9">
    <location>
        <begin position="468"/>
        <end position="481"/>
    </location>
</feature>
<organism evidence="11 12">
    <name type="scientific">Linnemannia gamsii</name>
    <dbReference type="NCBI Taxonomy" id="64522"/>
    <lineage>
        <taxon>Eukaryota</taxon>
        <taxon>Fungi</taxon>
        <taxon>Fungi incertae sedis</taxon>
        <taxon>Mucoromycota</taxon>
        <taxon>Mortierellomycotina</taxon>
        <taxon>Mortierellomycetes</taxon>
        <taxon>Mortierellales</taxon>
        <taxon>Mortierellaceae</taxon>
        <taxon>Linnemannia</taxon>
    </lineage>
</organism>
<feature type="domain" description="Sm" evidence="10">
    <location>
        <begin position="14"/>
        <end position="99"/>
    </location>
</feature>
<dbReference type="InterPro" id="IPR040002">
    <property type="entry name" value="Sm-like_LSM3"/>
</dbReference>
<evidence type="ECO:0000256" key="8">
    <source>
        <dbReference type="ARBA" id="ARBA00023274"/>
    </source>
</evidence>
<protein>
    <recommendedName>
        <fullName evidence="10">Sm domain-containing protein</fullName>
    </recommendedName>
</protein>
<dbReference type="InterPro" id="IPR047575">
    <property type="entry name" value="Sm"/>
</dbReference>
<keyword evidence="12" id="KW-1185">Reference proteome</keyword>
<keyword evidence="5" id="KW-0694">RNA-binding</keyword>
<evidence type="ECO:0000256" key="2">
    <source>
        <dbReference type="ARBA" id="ARBA00006850"/>
    </source>
</evidence>
<dbReference type="Proteomes" id="UP001194696">
    <property type="component" value="Unassembled WGS sequence"/>
</dbReference>
<gene>
    <name evidence="11" type="ORF">BGZ96_011316</name>
</gene>
<comment type="similarity">
    <text evidence="2">Belongs to the snRNP Sm proteins family.</text>
</comment>
<feature type="compositionally biased region" description="Basic and acidic residues" evidence="9">
    <location>
        <begin position="551"/>
        <end position="564"/>
    </location>
</feature>
<evidence type="ECO:0000256" key="3">
    <source>
        <dbReference type="ARBA" id="ARBA00022664"/>
    </source>
</evidence>
<keyword evidence="3" id="KW-0507">mRNA processing</keyword>
<dbReference type="PROSITE" id="PS52002">
    <property type="entry name" value="SM"/>
    <property type="match status" value="1"/>
</dbReference>
<feature type="region of interest" description="Disordered" evidence="9">
    <location>
        <begin position="239"/>
        <end position="374"/>
    </location>
</feature>
<feature type="compositionally biased region" description="Polar residues" evidence="9">
    <location>
        <begin position="243"/>
        <end position="262"/>
    </location>
</feature>
<dbReference type="InterPro" id="IPR010920">
    <property type="entry name" value="LSM_dom_sf"/>
</dbReference>
<feature type="compositionally biased region" description="Low complexity" evidence="9">
    <location>
        <begin position="600"/>
        <end position="616"/>
    </location>
</feature>
<dbReference type="InterPro" id="IPR034105">
    <property type="entry name" value="Lsm3"/>
</dbReference>
<keyword evidence="8" id="KW-0687">Ribonucleoprotein</keyword>
<dbReference type="InterPro" id="IPR001163">
    <property type="entry name" value="Sm_dom_euk/arc"/>
</dbReference>
<feature type="region of interest" description="Disordered" evidence="9">
    <location>
        <begin position="388"/>
        <end position="520"/>
    </location>
</feature>
<dbReference type="CDD" id="cd01730">
    <property type="entry name" value="LSm3"/>
    <property type="match status" value="1"/>
</dbReference>